<dbReference type="Proteomes" id="UP000742024">
    <property type="component" value="Unassembled WGS sequence"/>
</dbReference>
<dbReference type="Gene3D" id="1.20.140.10">
    <property type="entry name" value="Butyryl-CoA Dehydrogenase, subunit A, domain 3"/>
    <property type="match status" value="1"/>
</dbReference>
<accession>A0ABQ7PIK8</accession>
<gene>
    <name evidence="3" type="ORF">E4U57_005382</name>
</gene>
<evidence type="ECO:0000313" key="3">
    <source>
        <dbReference type="EMBL" id="KAG5964309.1"/>
    </source>
</evidence>
<evidence type="ECO:0000259" key="2">
    <source>
        <dbReference type="Pfam" id="PF00441"/>
    </source>
</evidence>
<dbReference type="InterPro" id="IPR009075">
    <property type="entry name" value="AcylCo_DH/oxidase_C"/>
</dbReference>
<dbReference type="InterPro" id="IPR052904">
    <property type="entry name" value="Acyl-CoA_dehydrogenase-like"/>
</dbReference>
<comment type="caution">
    <text evidence="3">The sequence shown here is derived from an EMBL/GenBank/DDBJ whole genome shotgun (WGS) entry which is preliminary data.</text>
</comment>
<dbReference type="SUPFAM" id="SSF47203">
    <property type="entry name" value="Acyl-CoA dehydrogenase C-terminal domain-like"/>
    <property type="match status" value="1"/>
</dbReference>
<evidence type="ECO:0000256" key="1">
    <source>
        <dbReference type="ARBA" id="ARBA00022630"/>
    </source>
</evidence>
<name>A0ABQ7PIK8_9HYPO</name>
<protein>
    <recommendedName>
        <fullName evidence="2">Acyl-CoA dehydrogenase/oxidase C-terminal domain-containing protein</fullName>
    </recommendedName>
</protein>
<dbReference type="Pfam" id="PF00441">
    <property type="entry name" value="Acyl-CoA_dh_1"/>
    <property type="match status" value="1"/>
</dbReference>
<dbReference type="PANTHER" id="PTHR42707:SF2">
    <property type="entry name" value="ACD11 DEHYDROGENASE"/>
    <property type="match status" value="1"/>
</dbReference>
<keyword evidence="1" id="KW-0285">Flavoprotein</keyword>
<dbReference type="EMBL" id="SRPR01000042">
    <property type="protein sequence ID" value="KAG5964309.1"/>
    <property type="molecule type" value="Genomic_DNA"/>
</dbReference>
<evidence type="ECO:0000313" key="4">
    <source>
        <dbReference type="Proteomes" id="UP000742024"/>
    </source>
</evidence>
<proteinExistence type="predicted"/>
<dbReference type="PANTHER" id="PTHR42707">
    <property type="entry name" value="ACYL-COA DEHYDROGENASE"/>
    <property type="match status" value="1"/>
</dbReference>
<feature type="domain" description="Acyl-CoA dehydrogenase/oxidase C-terminal" evidence="2">
    <location>
        <begin position="2"/>
        <end position="67"/>
    </location>
</feature>
<sequence>MAQLAKAYVCKASLALLFSYMEALDGLGYLYNEEQEYLNVSRVFRDTCVLLIWEGTTDVLCTDLIRVLKHLRGGRDCVAALEQVVRQGASAGDLMGKAREIVWALGDLPTGLLLYVDAGSDGSVVVREMLVRFLEERGEIERRGRGSSADELGMDLGIVFGVEEGGTGEWLVVTCLDVVVARNIVVKTDEVKETWYRQLGGLILEFVHCILYSASKRVNDERLD</sequence>
<reference evidence="3 4" key="1">
    <citation type="journal article" date="2020" name="bioRxiv">
        <title>Whole genome comparisons of ergot fungi reveals the divergence and evolution of species within the genus Claviceps are the result of varying mechanisms driving genome evolution and host range expansion.</title>
        <authorList>
            <person name="Wyka S.A."/>
            <person name="Mondo S.J."/>
            <person name="Liu M."/>
            <person name="Dettman J."/>
            <person name="Nalam V."/>
            <person name="Broders K.D."/>
        </authorList>
    </citation>
    <scope>NUCLEOTIDE SEQUENCE [LARGE SCALE GENOMIC DNA]</scope>
    <source>
        <strain evidence="3 4">LM583</strain>
    </source>
</reference>
<keyword evidence="4" id="KW-1185">Reference proteome</keyword>
<dbReference type="InterPro" id="IPR036250">
    <property type="entry name" value="AcylCo_DH-like_C"/>
</dbReference>
<organism evidence="3 4">
    <name type="scientific">Claviceps arundinis</name>
    <dbReference type="NCBI Taxonomy" id="1623583"/>
    <lineage>
        <taxon>Eukaryota</taxon>
        <taxon>Fungi</taxon>
        <taxon>Dikarya</taxon>
        <taxon>Ascomycota</taxon>
        <taxon>Pezizomycotina</taxon>
        <taxon>Sordariomycetes</taxon>
        <taxon>Hypocreomycetidae</taxon>
        <taxon>Hypocreales</taxon>
        <taxon>Clavicipitaceae</taxon>
        <taxon>Claviceps</taxon>
    </lineage>
</organism>